<dbReference type="Proteomes" id="UP000234662">
    <property type="component" value="Unassembled WGS sequence"/>
</dbReference>
<dbReference type="EMBL" id="PKJC01000014">
    <property type="protein sequence ID" value="PKZ64329.1"/>
    <property type="molecule type" value="Genomic_DNA"/>
</dbReference>
<dbReference type="PANTHER" id="PTHR30096:SF0">
    <property type="entry name" value="4,5-DOPA DIOXYGENASE EXTRADIOL-LIKE PROTEIN"/>
    <property type="match status" value="1"/>
</dbReference>
<evidence type="ECO:0000256" key="4">
    <source>
        <dbReference type="ARBA" id="ARBA00022833"/>
    </source>
</evidence>
<dbReference type="PIRSF" id="PIRSF006157">
    <property type="entry name" value="Doxgns_DODA"/>
    <property type="match status" value="1"/>
</dbReference>
<dbReference type="SUPFAM" id="SSF53213">
    <property type="entry name" value="LigB-like"/>
    <property type="match status" value="1"/>
</dbReference>
<keyword evidence="3" id="KW-0479">Metal-binding</keyword>
<feature type="region of interest" description="Disordered" evidence="6">
    <location>
        <begin position="274"/>
        <end position="297"/>
    </location>
</feature>
<evidence type="ECO:0000256" key="6">
    <source>
        <dbReference type="SAM" id="MobiDB-lite"/>
    </source>
</evidence>
<dbReference type="RefSeq" id="WP_101821103.1">
    <property type="nucleotide sequence ID" value="NZ_PKJC01000014.1"/>
</dbReference>
<feature type="domain" description="Extradiol ring-cleavage dioxygenase class III enzyme subunit B" evidence="7">
    <location>
        <begin position="47"/>
        <end position="247"/>
    </location>
</feature>
<evidence type="ECO:0000256" key="5">
    <source>
        <dbReference type="ARBA" id="ARBA00023002"/>
    </source>
</evidence>
<dbReference type="GO" id="GO:0008270">
    <property type="term" value="F:zinc ion binding"/>
    <property type="evidence" value="ECO:0007669"/>
    <property type="project" value="InterPro"/>
</dbReference>
<protein>
    <submittedName>
        <fullName evidence="8">4,5-DOPA dioxygenase extradiol</fullName>
    </submittedName>
</protein>
<keyword evidence="8" id="KW-0223">Dioxygenase</keyword>
<evidence type="ECO:0000256" key="2">
    <source>
        <dbReference type="ARBA" id="ARBA00007581"/>
    </source>
</evidence>
<dbReference type="Pfam" id="PF02900">
    <property type="entry name" value="LigB"/>
    <property type="match status" value="1"/>
</dbReference>
<evidence type="ECO:0000256" key="3">
    <source>
        <dbReference type="ARBA" id="ARBA00022723"/>
    </source>
</evidence>
<evidence type="ECO:0000313" key="9">
    <source>
        <dbReference type="Proteomes" id="UP000234662"/>
    </source>
</evidence>
<dbReference type="STRING" id="2055.BCM27_17485"/>
<accession>A0A2I1R5I0</accession>
<comment type="caution">
    <text evidence="8">The sequence shown here is derived from an EMBL/GenBank/DDBJ whole genome shotgun (WGS) entry which is preliminary data.</text>
</comment>
<gene>
    <name evidence="8" type="ORF">CYJ73_17145</name>
</gene>
<dbReference type="GO" id="GO:0016702">
    <property type="term" value="F:oxidoreductase activity, acting on single donors with incorporation of molecular oxygen, incorporation of two atoms of oxygen"/>
    <property type="evidence" value="ECO:0007669"/>
    <property type="project" value="UniProtKB-ARBA"/>
</dbReference>
<dbReference type="GO" id="GO:0008198">
    <property type="term" value="F:ferrous iron binding"/>
    <property type="evidence" value="ECO:0007669"/>
    <property type="project" value="InterPro"/>
</dbReference>
<dbReference type="InterPro" id="IPR004183">
    <property type="entry name" value="Xdiol_dOase_suB"/>
</dbReference>
<reference evidence="8 9" key="1">
    <citation type="submission" date="2017-12" db="EMBL/GenBank/DDBJ databases">
        <title>Phylogenetic diversity of female urinary microbiome.</title>
        <authorList>
            <person name="Thomas-White K."/>
            <person name="Wolfe A.J."/>
        </authorList>
    </citation>
    <scope>NUCLEOTIDE SEQUENCE [LARGE SCALE GENOMIC DNA]</scope>
    <source>
        <strain evidence="8 9">UMB0777</strain>
    </source>
</reference>
<comment type="similarity">
    <text evidence="2">Belongs to the DODA-type extradiol aromatic ring-opening dioxygenase family.</text>
</comment>
<evidence type="ECO:0000259" key="7">
    <source>
        <dbReference type="Pfam" id="PF02900"/>
    </source>
</evidence>
<proteinExistence type="inferred from homology"/>
<dbReference type="CDD" id="cd07363">
    <property type="entry name" value="45_DOPA_Dioxygenase"/>
    <property type="match status" value="1"/>
</dbReference>
<dbReference type="Gene3D" id="3.40.830.10">
    <property type="entry name" value="LigB-like"/>
    <property type="match status" value="1"/>
</dbReference>
<dbReference type="InterPro" id="IPR014436">
    <property type="entry name" value="Extradiol_dOase_DODA"/>
</dbReference>
<organism evidence="8 9">
    <name type="scientific">Gordonia terrae</name>
    <dbReference type="NCBI Taxonomy" id="2055"/>
    <lineage>
        <taxon>Bacteria</taxon>
        <taxon>Bacillati</taxon>
        <taxon>Actinomycetota</taxon>
        <taxon>Actinomycetes</taxon>
        <taxon>Mycobacteriales</taxon>
        <taxon>Gordoniaceae</taxon>
        <taxon>Gordonia</taxon>
    </lineage>
</organism>
<sequence>MTAGHATGPAAVSMPRPMPTAFIGHGNPMNALERNRYTEAWAALGASVPRPRAILVISAHWYTNATAVTAMPRPRTIHDFYGFPQDLFDVEYPAPGDPDVADMVADVVKPTWCGHDVDSWGIDHGTWSVLVHTFPDASIPVLQLSLNAFKDFEHHYDLGRRLAPLRERGVLIIGSGNIVHNLRAVDFAKSDSGFDWANRFDDAAREVLQDNPSDILSLDGHPDFDKSVPTPDHYLPLLYIAGLAGDSPLDLLVNGHAAGSISMAAYTHGLDVEPSGSGADAPAAELPEGFPTLNSNL</sequence>
<comment type="cofactor">
    <cofactor evidence="1">
        <name>Zn(2+)</name>
        <dbReference type="ChEBI" id="CHEBI:29105"/>
    </cofactor>
</comment>
<dbReference type="NCBIfam" id="NF007914">
    <property type="entry name" value="PRK10628.1"/>
    <property type="match status" value="1"/>
</dbReference>
<dbReference type="AlphaFoldDB" id="A0A2I1R5I0"/>
<evidence type="ECO:0000256" key="1">
    <source>
        <dbReference type="ARBA" id="ARBA00001947"/>
    </source>
</evidence>
<dbReference type="PANTHER" id="PTHR30096">
    <property type="entry name" value="4,5-DOPA DIOXYGENASE EXTRADIOL-LIKE PROTEIN"/>
    <property type="match status" value="1"/>
</dbReference>
<keyword evidence="4" id="KW-0862">Zinc</keyword>
<evidence type="ECO:0000313" key="8">
    <source>
        <dbReference type="EMBL" id="PKZ64329.1"/>
    </source>
</evidence>
<keyword evidence="5" id="KW-0560">Oxidoreductase</keyword>
<name>A0A2I1R5I0_9ACTN</name>